<dbReference type="PATRIC" id="fig|1229205.11.peg.6862"/>
<evidence type="ECO:0000313" key="8">
    <source>
        <dbReference type="EMBL" id="AFT90150.1"/>
    </source>
</evidence>
<dbReference type="PANTHER" id="PTHR35004:SF6">
    <property type="entry name" value="TRANSPOSASE"/>
    <property type="match status" value="1"/>
</dbReference>
<evidence type="ECO:0000256" key="3">
    <source>
        <dbReference type="ARBA" id="ARBA00023125"/>
    </source>
</evidence>
<dbReference type="Gene3D" id="3.30.420.10">
    <property type="entry name" value="Ribonuclease H-like superfamily/Ribonuclease H"/>
    <property type="match status" value="1"/>
</dbReference>
<sequence>MISYEEYMEIEILRRQGNSLRDIAVETGMAVNTVRKYLASGPPQRKARQPVAGKLAPFKTYLQARVEAAKPDWIPATVLKREIEERGYTGGLRRVQDYLQKLRPAARPDPVVRFETEPGHQMQMDWIEFRKPGHKLGMLAAFVVDLGYSRVSYAEFVTDMRIETLLACHVRAFDAFGGVTREIVYDNMKTVILKRDAYGKKQHRYHPGFADFAKHHGFVPRVCKPYRAKTKGKVERMNGYLRYSFWVPLVSMLKQAGLTADCGLCNERIRLWLRDVANVRVHGTTKRVPAEVLLEERPHLLPLPAPYVGRSVRTGATPHQQPKPASRYATSEWNKPLQHPLSVYDAFSRTQEVNA</sequence>
<dbReference type="InterPro" id="IPR036397">
    <property type="entry name" value="RNaseH_sf"/>
</dbReference>
<name>K0DYY2_9BURK</name>
<dbReference type="GO" id="GO:0032196">
    <property type="term" value="P:transposition"/>
    <property type="evidence" value="ECO:0007669"/>
    <property type="project" value="UniProtKB-KW"/>
</dbReference>
<proteinExistence type="inferred from homology"/>
<dbReference type="KEGG" id="bpx:BUPH_08533"/>
<evidence type="ECO:0000256" key="2">
    <source>
        <dbReference type="ARBA" id="ARBA00022578"/>
    </source>
</evidence>
<comment type="similarity">
    <text evidence="1">Belongs to the transposase IS21/IS408/IS1162 family.</text>
</comment>
<dbReference type="AlphaFoldDB" id="K0DYY2"/>
<feature type="region of interest" description="Disordered" evidence="5">
    <location>
        <begin position="311"/>
        <end position="333"/>
    </location>
</feature>
<dbReference type="PANTHER" id="PTHR35004">
    <property type="entry name" value="TRANSPOSASE RV3428C-RELATED"/>
    <property type="match status" value="1"/>
</dbReference>
<dbReference type="Gene3D" id="1.10.10.60">
    <property type="entry name" value="Homeodomain-like"/>
    <property type="match status" value="1"/>
</dbReference>
<evidence type="ECO:0000259" key="7">
    <source>
        <dbReference type="PROSITE" id="PS50994"/>
    </source>
</evidence>
<dbReference type="PROSITE" id="PS50994">
    <property type="entry name" value="INTEGRASE"/>
    <property type="match status" value="1"/>
</dbReference>
<dbReference type="InterPro" id="IPR017894">
    <property type="entry name" value="HTH_IS21_transposase_type"/>
</dbReference>
<dbReference type="GO" id="GO:0003677">
    <property type="term" value="F:DNA binding"/>
    <property type="evidence" value="ECO:0007669"/>
    <property type="project" value="UniProtKB-KW"/>
</dbReference>
<dbReference type="Pfam" id="PF00665">
    <property type="entry name" value="rve"/>
    <property type="match status" value="1"/>
</dbReference>
<evidence type="ECO:0000259" key="6">
    <source>
        <dbReference type="PROSITE" id="PS50531"/>
    </source>
</evidence>
<gene>
    <name evidence="8" type="ORF">BUPH_08533</name>
</gene>
<evidence type="ECO:0000313" key="9">
    <source>
        <dbReference type="Proteomes" id="UP000010105"/>
    </source>
</evidence>
<dbReference type="NCBIfam" id="NF033546">
    <property type="entry name" value="transpos_IS21"/>
    <property type="match status" value="1"/>
</dbReference>
<dbReference type="HOGENOM" id="CLU_020626_4_0_4"/>
<dbReference type="SUPFAM" id="SSF53098">
    <property type="entry name" value="Ribonuclease H-like"/>
    <property type="match status" value="1"/>
</dbReference>
<organism evidence="8 9">
    <name type="scientific">Paraburkholderia phenoliruptrix BR3459a</name>
    <dbReference type="NCBI Taxonomy" id="1229205"/>
    <lineage>
        <taxon>Bacteria</taxon>
        <taxon>Pseudomonadati</taxon>
        <taxon>Pseudomonadota</taxon>
        <taxon>Betaproteobacteria</taxon>
        <taxon>Burkholderiales</taxon>
        <taxon>Burkholderiaceae</taxon>
        <taxon>Paraburkholderia</taxon>
    </lineage>
</organism>
<dbReference type="GO" id="GO:0006310">
    <property type="term" value="P:DNA recombination"/>
    <property type="evidence" value="ECO:0007669"/>
    <property type="project" value="UniProtKB-KW"/>
</dbReference>
<evidence type="ECO:0000256" key="4">
    <source>
        <dbReference type="ARBA" id="ARBA00023172"/>
    </source>
</evidence>
<geneLocation type="plasmid" evidence="8 9">
    <name>pSYMBR3459</name>
</geneLocation>
<dbReference type="Proteomes" id="UP000010105">
    <property type="component" value="Plasmid pSYMBR3459"/>
</dbReference>
<dbReference type="PROSITE" id="PS50531">
    <property type="entry name" value="HTH_IS21"/>
    <property type="match status" value="1"/>
</dbReference>
<feature type="domain" description="HTH IS21-type" evidence="6">
    <location>
        <begin position="5"/>
        <end position="66"/>
    </location>
</feature>
<dbReference type="InterPro" id="IPR012337">
    <property type="entry name" value="RNaseH-like_sf"/>
</dbReference>
<keyword evidence="4" id="KW-0233">DNA recombination</keyword>
<dbReference type="eggNOG" id="COG4584">
    <property type="taxonomic scope" value="Bacteria"/>
</dbReference>
<keyword evidence="3" id="KW-0238">DNA-binding</keyword>
<evidence type="ECO:0000256" key="5">
    <source>
        <dbReference type="SAM" id="MobiDB-lite"/>
    </source>
</evidence>
<keyword evidence="2" id="KW-0815">Transposition</keyword>
<dbReference type="GO" id="GO:0015074">
    <property type="term" value="P:DNA integration"/>
    <property type="evidence" value="ECO:0007669"/>
    <property type="project" value="InterPro"/>
</dbReference>
<feature type="domain" description="Integrase catalytic" evidence="7">
    <location>
        <begin position="114"/>
        <end position="297"/>
    </location>
</feature>
<dbReference type="EMBL" id="CP003865">
    <property type="protein sequence ID" value="AFT90150.1"/>
    <property type="molecule type" value="Genomic_DNA"/>
</dbReference>
<evidence type="ECO:0000256" key="1">
    <source>
        <dbReference type="ARBA" id="ARBA00009277"/>
    </source>
</evidence>
<keyword evidence="8" id="KW-0614">Plasmid</keyword>
<accession>K0DYY2</accession>
<protein>
    <submittedName>
        <fullName evidence="8">Integrase catalytic region</fullName>
    </submittedName>
</protein>
<dbReference type="InterPro" id="IPR001584">
    <property type="entry name" value="Integrase_cat-core"/>
</dbReference>
<reference evidence="8 9" key="1">
    <citation type="journal article" date="2012" name="J. Bacteriol.">
        <title>Complete Genome Sequence of Burkholderia phenoliruptrix BR3459a (CLA1), a Heat-Tolerant, Nitrogen-Fixing Symbiont of Mimosa flocculosa.</title>
        <authorList>
            <person name="de Oliveira Cunha C."/>
            <person name="Goda Zuleta L.F."/>
            <person name="Paula de Almeida L.G."/>
            <person name="Prioli Ciapina L."/>
            <person name="Lustrino Borges W."/>
            <person name="Pitard R.M."/>
            <person name="Baldani J.I."/>
            <person name="Straliotto R."/>
            <person name="de Faria S.M."/>
            <person name="Hungria M."/>
            <person name="Sousa Cavada B."/>
            <person name="Mercante F.M."/>
            <person name="Ribeiro de Vasconcelos A.T."/>
        </authorList>
    </citation>
    <scope>NUCLEOTIDE SEQUENCE [LARGE SCALE GENOMIC DNA]</scope>
    <source>
        <strain evidence="8 9">BR3459a</strain>
        <plasmid evidence="8 9">pSYMBR3459</plasmid>
    </source>
</reference>